<gene>
    <name evidence="1" type="ORF">MRATA1EN1_LOCUS9165</name>
</gene>
<dbReference type="Proteomes" id="UP001176941">
    <property type="component" value="Chromosome 2"/>
</dbReference>
<evidence type="ECO:0000313" key="2">
    <source>
        <dbReference type="Proteomes" id="UP001176941"/>
    </source>
</evidence>
<name>A0ABN8YIF5_RANTA</name>
<organism evidence="1 2">
    <name type="scientific">Rangifer tarandus platyrhynchus</name>
    <name type="common">Svalbard reindeer</name>
    <dbReference type="NCBI Taxonomy" id="3082113"/>
    <lineage>
        <taxon>Eukaryota</taxon>
        <taxon>Metazoa</taxon>
        <taxon>Chordata</taxon>
        <taxon>Craniata</taxon>
        <taxon>Vertebrata</taxon>
        <taxon>Euteleostomi</taxon>
        <taxon>Mammalia</taxon>
        <taxon>Eutheria</taxon>
        <taxon>Laurasiatheria</taxon>
        <taxon>Artiodactyla</taxon>
        <taxon>Ruminantia</taxon>
        <taxon>Pecora</taxon>
        <taxon>Cervidae</taxon>
        <taxon>Odocoileinae</taxon>
        <taxon>Rangifer</taxon>
    </lineage>
</organism>
<keyword evidence="2" id="KW-1185">Reference proteome</keyword>
<proteinExistence type="predicted"/>
<dbReference type="EMBL" id="OX459938">
    <property type="protein sequence ID" value="CAI9160203.1"/>
    <property type="molecule type" value="Genomic_DNA"/>
</dbReference>
<sequence>MDCSPPGSSDHGICQQEYWSGLPFPSSGDLPNPATEIAPLALAGQLFTPYLQRERHRLFRRNLLPTACLTASQTSSSCLTPSLTQDLRQLRTVSLESLLHPLDSAGHEAMSVLPFMFLILSSPQYDPCSGLQTRSMLPLVSVLSSTYLAMYSFQSALLTISLPLGNPLKAGHCHQHNTETLQPGLHNPAFLPTFSMTCLNTHTYFIPTRLKQSPDT</sequence>
<protein>
    <submittedName>
        <fullName evidence="1">Uncharacterized protein</fullName>
    </submittedName>
</protein>
<accession>A0ABN8YIF5</accession>
<evidence type="ECO:0000313" key="1">
    <source>
        <dbReference type="EMBL" id="CAI9160203.1"/>
    </source>
</evidence>
<reference evidence="1" key="1">
    <citation type="submission" date="2023-04" db="EMBL/GenBank/DDBJ databases">
        <authorList>
            <consortium name="ELIXIR-Norway"/>
        </authorList>
    </citation>
    <scope>NUCLEOTIDE SEQUENCE [LARGE SCALE GENOMIC DNA]</scope>
</reference>